<reference evidence="1 2" key="1">
    <citation type="journal article" date="2021" name="Nat. Commun.">
        <title>Reductive evolution and unique predatory mode in the CPR bacterium Vampirococcus lugosii.</title>
        <authorList>
            <person name="Moreira D."/>
            <person name="Zivanovic Y."/>
            <person name="Lopez-Archilla A.I."/>
            <person name="Iniesto M."/>
            <person name="Lopez-Garcia P."/>
        </authorList>
    </citation>
    <scope>NUCLEOTIDE SEQUENCE [LARGE SCALE GENOMIC DNA]</scope>
    <source>
        <strain evidence="1">Chiprana</strain>
    </source>
</reference>
<comment type="caution">
    <text evidence="1">The sequence shown here is derived from an EMBL/GenBank/DDBJ whole genome shotgun (WGS) entry which is preliminary data.</text>
</comment>
<dbReference type="Proteomes" id="UP000680365">
    <property type="component" value="Unassembled WGS sequence"/>
</dbReference>
<accession>A0ABS5QMI5</accession>
<dbReference type="RefSeq" id="WP_213349809.1">
    <property type="nucleotide sequence ID" value="NZ_JAEDAM010000082.1"/>
</dbReference>
<protein>
    <submittedName>
        <fullName evidence="1">Uncharacterized protein</fullName>
    </submittedName>
</protein>
<name>A0ABS5QMI5_9BACT</name>
<keyword evidence="2" id="KW-1185">Reference proteome</keyword>
<proteinExistence type="predicted"/>
<gene>
    <name evidence="1" type="ORF">VAMP_372n22</name>
</gene>
<dbReference type="EMBL" id="JAEDAM010000082">
    <property type="protein sequence ID" value="MBS8122377.1"/>
    <property type="molecule type" value="Genomic_DNA"/>
</dbReference>
<evidence type="ECO:0000313" key="2">
    <source>
        <dbReference type="Proteomes" id="UP000680365"/>
    </source>
</evidence>
<evidence type="ECO:0000313" key="1">
    <source>
        <dbReference type="EMBL" id="MBS8122377.1"/>
    </source>
</evidence>
<organism evidence="1 2">
    <name type="scientific">Candidatus Vampirococcus lugosii</name>
    <dbReference type="NCBI Taxonomy" id="2789015"/>
    <lineage>
        <taxon>Bacteria</taxon>
        <taxon>Candidatus Absconditibacteriota</taxon>
        <taxon>Vampirococcus</taxon>
    </lineage>
</organism>
<sequence>MINILSVYRFPLPIENRNFELAKKDSILKNFKFNLLYKLIKFEEFNYDLKNTNINIISFDKFRIEFIFSNSKNYIIPSIQINLYSDNLDDFVKEIIKNLIDSINSFGNNQFFFEIEDRINFYQNQILTIQDIEKDFNKIDKDKFQKIIEPKDRIFLLEKIDMENDIKNFFIFLIYIAYIININNKNATEQIDNINNQLDLLKNNIYKNNLIFSKERLQHINNIQIVRTREYLNYLDNFFSLLK</sequence>